<keyword evidence="5" id="KW-0029">Amino-acid transport</keyword>
<sequence length="288" mass="29722">MDYFLVILLQIAGTVGNLALISVGLAVIFGMMRVINLAHGEFIMLGGFTTIFAGKAGINIWIAMLVVAPIAVGVLGIIVERVIMRRLYGRMVDTMLASWGLSLLLIGLATTFFGNRVVGIANPVGSFTVGDYSVGGYDFVLLGIVCALFVGGYLLLKFTSLGLIARATMQNREMASSLGIEPSRVYAITFAVGAALSGLAGGLLAPISGVLPTMGVAYVAKAFITVITGGTGVIAGTALSSLLLGSINTVATYLTTPVIGDVALLAAATVFLRLLPTGITGRIFRGAP</sequence>
<comment type="caution">
    <text evidence="10">The sequence shown here is derived from an EMBL/GenBank/DDBJ whole genome shotgun (WGS) entry which is preliminary data.</text>
</comment>
<dbReference type="Pfam" id="PF02653">
    <property type="entry name" value="BPD_transp_2"/>
    <property type="match status" value="1"/>
</dbReference>
<proteinExistence type="inferred from homology"/>
<keyword evidence="11" id="KW-1185">Reference proteome</keyword>
<comment type="subcellular location">
    <subcellularLocation>
        <location evidence="1">Cell membrane</location>
        <topology evidence="1">Multi-pass membrane protein</topology>
    </subcellularLocation>
</comment>
<dbReference type="InterPro" id="IPR001851">
    <property type="entry name" value="ABC_transp_permease"/>
</dbReference>
<feature type="transmembrane region" description="Helical" evidence="9">
    <location>
        <begin position="185"/>
        <end position="207"/>
    </location>
</feature>
<protein>
    <submittedName>
        <fullName evidence="10">Branched-chain amino acid ABC transporter permease</fullName>
    </submittedName>
</protein>
<dbReference type="RefSeq" id="WP_207134697.1">
    <property type="nucleotide sequence ID" value="NZ_JAFLNA010000008.1"/>
</dbReference>
<evidence type="ECO:0000256" key="9">
    <source>
        <dbReference type="SAM" id="Phobius"/>
    </source>
</evidence>
<name>A0ABS3EJW2_9HYPH</name>
<reference evidence="10 11" key="1">
    <citation type="submission" date="2021-03" db="EMBL/GenBank/DDBJ databases">
        <title>Whole genome sequence of Agrobacterium sp. strain Rnr.</title>
        <authorList>
            <person name="Mafakheri H."/>
            <person name="Taghavi S.M."/>
            <person name="Nemanja K."/>
            <person name="Osdaghi E."/>
        </authorList>
    </citation>
    <scope>NUCLEOTIDE SEQUENCE [LARGE SCALE GENOMIC DNA]</scope>
    <source>
        <strain evidence="10 11">Rnr</strain>
    </source>
</reference>
<evidence type="ECO:0000256" key="7">
    <source>
        <dbReference type="ARBA" id="ARBA00023136"/>
    </source>
</evidence>
<accession>A0ABS3EJW2</accession>
<evidence type="ECO:0000256" key="5">
    <source>
        <dbReference type="ARBA" id="ARBA00022970"/>
    </source>
</evidence>
<feature type="transmembrane region" description="Helical" evidence="9">
    <location>
        <begin position="60"/>
        <end position="84"/>
    </location>
</feature>
<organism evidence="10 11">
    <name type="scientific">Agrobacterium burrii</name>
    <dbReference type="NCBI Taxonomy" id="2815339"/>
    <lineage>
        <taxon>Bacteria</taxon>
        <taxon>Pseudomonadati</taxon>
        <taxon>Pseudomonadota</taxon>
        <taxon>Alphaproteobacteria</taxon>
        <taxon>Hyphomicrobiales</taxon>
        <taxon>Rhizobiaceae</taxon>
        <taxon>Rhizobium/Agrobacterium group</taxon>
        <taxon>Agrobacterium</taxon>
        <taxon>Agrobacterium tumefaciens complex</taxon>
    </lineage>
</organism>
<evidence type="ECO:0000256" key="4">
    <source>
        <dbReference type="ARBA" id="ARBA00022692"/>
    </source>
</evidence>
<keyword evidence="2" id="KW-0813">Transport</keyword>
<evidence type="ECO:0000256" key="8">
    <source>
        <dbReference type="ARBA" id="ARBA00037998"/>
    </source>
</evidence>
<dbReference type="PANTHER" id="PTHR11795:SF447">
    <property type="entry name" value="ABC TRANSPORTER PERMEASE PROTEIN"/>
    <property type="match status" value="1"/>
</dbReference>
<feature type="transmembrane region" description="Helical" evidence="9">
    <location>
        <begin position="139"/>
        <end position="164"/>
    </location>
</feature>
<evidence type="ECO:0000256" key="6">
    <source>
        <dbReference type="ARBA" id="ARBA00022989"/>
    </source>
</evidence>
<gene>
    <name evidence="10" type="ORF">JZX89_16110</name>
</gene>
<dbReference type="InterPro" id="IPR052157">
    <property type="entry name" value="BCAA_transport_permease"/>
</dbReference>
<keyword evidence="6 9" id="KW-1133">Transmembrane helix</keyword>
<evidence type="ECO:0000313" key="11">
    <source>
        <dbReference type="Proteomes" id="UP000664699"/>
    </source>
</evidence>
<keyword evidence="4 9" id="KW-0812">Transmembrane</keyword>
<dbReference type="PANTHER" id="PTHR11795">
    <property type="entry name" value="BRANCHED-CHAIN AMINO ACID TRANSPORT SYSTEM PERMEASE PROTEIN LIVH"/>
    <property type="match status" value="1"/>
</dbReference>
<dbReference type="CDD" id="cd06582">
    <property type="entry name" value="TM_PBP1_LivH_like"/>
    <property type="match status" value="1"/>
</dbReference>
<dbReference type="EMBL" id="JAFLNA010000008">
    <property type="protein sequence ID" value="MBO0132259.1"/>
    <property type="molecule type" value="Genomic_DNA"/>
</dbReference>
<feature type="transmembrane region" description="Helical" evidence="9">
    <location>
        <begin position="36"/>
        <end position="54"/>
    </location>
</feature>
<keyword evidence="3" id="KW-1003">Cell membrane</keyword>
<feature type="transmembrane region" description="Helical" evidence="9">
    <location>
        <begin position="219"/>
        <end position="244"/>
    </location>
</feature>
<evidence type="ECO:0000256" key="3">
    <source>
        <dbReference type="ARBA" id="ARBA00022475"/>
    </source>
</evidence>
<dbReference type="Proteomes" id="UP000664699">
    <property type="component" value="Unassembled WGS sequence"/>
</dbReference>
<feature type="transmembrane region" description="Helical" evidence="9">
    <location>
        <begin position="6"/>
        <end position="29"/>
    </location>
</feature>
<comment type="similarity">
    <text evidence="8">Belongs to the binding-protein-dependent transport system permease family. LivHM subfamily.</text>
</comment>
<evidence type="ECO:0000256" key="1">
    <source>
        <dbReference type="ARBA" id="ARBA00004651"/>
    </source>
</evidence>
<feature type="transmembrane region" description="Helical" evidence="9">
    <location>
        <begin position="251"/>
        <end position="275"/>
    </location>
</feature>
<feature type="transmembrane region" description="Helical" evidence="9">
    <location>
        <begin position="96"/>
        <end position="119"/>
    </location>
</feature>
<evidence type="ECO:0000256" key="2">
    <source>
        <dbReference type="ARBA" id="ARBA00022448"/>
    </source>
</evidence>
<keyword evidence="7 9" id="KW-0472">Membrane</keyword>
<evidence type="ECO:0000313" key="10">
    <source>
        <dbReference type="EMBL" id="MBO0132259.1"/>
    </source>
</evidence>